<evidence type="ECO:0000313" key="1">
    <source>
        <dbReference type="EMBL" id="GEN57192.1"/>
    </source>
</evidence>
<dbReference type="Gene3D" id="3.10.570.10">
    <property type="entry name" value="sex pheromone staph- cam373 precursor domain"/>
    <property type="match status" value="1"/>
</dbReference>
<dbReference type="AlphaFoldDB" id="A0A511X2M0"/>
<evidence type="ECO:0000313" key="2">
    <source>
        <dbReference type="Proteomes" id="UP000321400"/>
    </source>
</evidence>
<gene>
    <name evidence="1" type="primary">yerH</name>
    <name evidence="1" type="ORF">HAL01_16560</name>
</gene>
<keyword evidence="1" id="KW-0449">Lipoprotein</keyword>
<protein>
    <submittedName>
        <fullName evidence="1">Putative lipoprotein YerH</fullName>
    </submittedName>
</protein>
<dbReference type="PROSITE" id="PS51257">
    <property type="entry name" value="PROKAR_LIPOPROTEIN"/>
    <property type="match status" value="1"/>
</dbReference>
<sequence>MMKRVIMLFVLVLLVGCAPRYEDNDEVIDETLPGEEQETAIIPNYKVDASDYQVLLPYRLSESRGVTTNQVANRVDIRALENDLRRHSTDVFDPKDYFFQEGQQIGRSELYSWLERYSDTTELGLNPAISYSSDSSLDEKLQDERDNPKYLTHILEQNYLVRTEENSVQLAGISLGIAMKSEYQFQTEIGGPFYYESIESEAMLSEANRVAAEVVTRLRQKDGLADVPIMIAIYREATRNSLVPGSIVAKTVVDAGSGNVSGWQTVDEEYVLFPSTRARQVDPDLSAIVNEFQNDIREFFPNYVGLIGEGFYQGNQLRRLKLEIPIPFQGQAEVNGFTQYVYGLVMDSFQTHFDLEVVIRSDARQESLITRKRDAEKADVYIYE</sequence>
<reference evidence="1 2" key="1">
    <citation type="submission" date="2019-07" db="EMBL/GenBank/DDBJ databases">
        <title>Whole genome shotgun sequence of Halolactibacillus alkaliphilus NBRC 103919.</title>
        <authorList>
            <person name="Hosoyama A."/>
            <person name="Uohara A."/>
            <person name="Ohji S."/>
            <person name="Ichikawa N."/>
        </authorList>
    </citation>
    <scope>NUCLEOTIDE SEQUENCE [LARGE SCALE GENOMIC DNA]</scope>
    <source>
        <strain evidence="1 2">NBRC 103919</strain>
    </source>
</reference>
<organism evidence="1 2">
    <name type="scientific">Halolactibacillus alkaliphilus</name>
    <dbReference type="NCBI Taxonomy" id="442899"/>
    <lineage>
        <taxon>Bacteria</taxon>
        <taxon>Bacillati</taxon>
        <taxon>Bacillota</taxon>
        <taxon>Bacilli</taxon>
        <taxon>Bacillales</taxon>
        <taxon>Bacillaceae</taxon>
        <taxon>Halolactibacillus</taxon>
    </lineage>
</organism>
<keyword evidence="2" id="KW-1185">Reference proteome</keyword>
<accession>A0A511X2M0</accession>
<dbReference type="STRING" id="442899.SAMN05720591_12126"/>
<name>A0A511X2M0_9BACI</name>
<comment type="caution">
    <text evidence="1">The sequence shown here is derived from an EMBL/GenBank/DDBJ whole genome shotgun (WGS) entry which is preliminary data.</text>
</comment>
<dbReference type="EMBL" id="BJYE01000020">
    <property type="protein sequence ID" value="GEN57192.1"/>
    <property type="molecule type" value="Genomic_DNA"/>
</dbReference>
<dbReference type="PIRSF" id="PIRSF012509">
    <property type="entry name" value="CamS"/>
    <property type="match status" value="1"/>
</dbReference>
<dbReference type="InterPro" id="IPR011426">
    <property type="entry name" value="CamS"/>
</dbReference>
<dbReference type="CDD" id="cd13441">
    <property type="entry name" value="CamS_repeat_1"/>
    <property type="match status" value="1"/>
</dbReference>
<dbReference type="CDD" id="cd13440">
    <property type="entry name" value="CamS_repeat_2"/>
    <property type="match status" value="1"/>
</dbReference>
<dbReference type="Pfam" id="PF07537">
    <property type="entry name" value="CamS"/>
    <property type="match status" value="1"/>
</dbReference>
<proteinExistence type="predicted"/>
<dbReference type="Proteomes" id="UP000321400">
    <property type="component" value="Unassembled WGS sequence"/>
</dbReference>